<evidence type="ECO:0000256" key="1">
    <source>
        <dbReference type="ARBA" id="ARBA00022741"/>
    </source>
</evidence>
<keyword evidence="1" id="KW-0547">Nucleotide-binding</keyword>
<dbReference type="InterPro" id="IPR027417">
    <property type="entry name" value="P-loop_NTPase"/>
</dbReference>
<evidence type="ECO:0000259" key="3">
    <source>
        <dbReference type="Pfam" id="PF01656"/>
    </source>
</evidence>
<dbReference type="CDD" id="cd02042">
    <property type="entry name" value="ParAB_family"/>
    <property type="match status" value="1"/>
</dbReference>
<evidence type="ECO:0000256" key="2">
    <source>
        <dbReference type="ARBA" id="ARBA00022840"/>
    </source>
</evidence>
<dbReference type="RefSeq" id="WP_315626291.1">
    <property type="nucleotide sequence ID" value="NZ_JAUHMF010000010.1"/>
</dbReference>
<comment type="caution">
    <text evidence="4">The sequence shown here is derived from an EMBL/GenBank/DDBJ whole genome shotgun (WGS) entry which is preliminary data.</text>
</comment>
<keyword evidence="5" id="KW-1185">Reference proteome</keyword>
<dbReference type="Pfam" id="PF01656">
    <property type="entry name" value="CbiA"/>
    <property type="match status" value="1"/>
</dbReference>
<geneLocation type="plasmid" evidence="4">
    <name>p4228-RoL</name>
</geneLocation>
<accession>A0ABU3NTG0</accession>
<dbReference type="InterPro" id="IPR002586">
    <property type="entry name" value="CobQ/CobB/MinD/ParA_Nub-bd_dom"/>
</dbReference>
<dbReference type="EMBL" id="JAUHMF010000010">
    <property type="protein sequence ID" value="MDT8899508.1"/>
    <property type="molecule type" value="Genomic_DNA"/>
</dbReference>
<dbReference type="PANTHER" id="PTHR43384">
    <property type="entry name" value="SEPTUM SITE-DETERMINING PROTEIN MIND HOMOLOG, CHLOROPLASTIC-RELATED"/>
    <property type="match status" value="1"/>
</dbReference>
<dbReference type="SUPFAM" id="SSF52540">
    <property type="entry name" value="P-loop containing nucleoside triphosphate hydrolases"/>
    <property type="match status" value="1"/>
</dbReference>
<proteinExistence type="predicted"/>
<organism evidence="4 5">
    <name type="scientific">Thermanaerothrix solaris</name>
    <dbReference type="NCBI Taxonomy" id="3058434"/>
    <lineage>
        <taxon>Bacteria</taxon>
        <taxon>Bacillati</taxon>
        <taxon>Chloroflexota</taxon>
        <taxon>Anaerolineae</taxon>
        <taxon>Anaerolineales</taxon>
        <taxon>Anaerolineaceae</taxon>
        <taxon>Thermanaerothrix</taxon>
    </lineage>
</organism>
<reference evidence="4 5" key="1">
    <citation type="submission" date="2023-07" db="EMBL/GenBank/DDBJ databases">
        <title>Novel species of Thermanaerothrix with wide hydrolytic capabilities.</title>
        <authorList>
            <person name="Zayulina K.S."/>
            <person name="Podosokorskaya O.A."/>
            <person name="Elcheninov A.G."/>
        </authorList>
    </citation>
    <scope>NUCLEOTIDE SEQUENCE [LARGE SCALE GENOMIC DNA]</scope>
    <source>
        <strain evidence="4 5">4228-RoL</strain>
        <plasmid evidence="4">p4228-RoL</plasmid>
    </source>
</reference>
<protein>
    <submittedName>
        <fullName evidence="4">AAA family ATPase</fullName>
    </submittedName>
</protein>
<dbReference type="Gene3D" id="3.40.50.300">
    <property type="entry name" value="P-loop containing nucleotide triphosphate hydrolases"/>
    <property type="match status" value="1"/>
</dbReference>
<evidence type="ECO:0000313" key="5">
    <source>
        <dbReference type="Proteomes" id="UP001254165"/>
    </source>
</evidence>
<dbReference type="PANTHER" id="PTHR43384:SF6">
    <property type="entry name" value="SEPTUM SITE-DETERMINING PROTEIN MIND HOMOLOG, CHLOROPLASTIC"/>
    <property type="match status" value="1"/>
</dbReference>
<dbReference type="Proteomes" id="UP001254165">
    <property type="component" value="Unassembled WGS sequence"/>
</dbReference>
<feature type="domain" description="CobQ/CobB/MinD/ParA nucleotide binding" evidence="3">
    <location>
        <begin position="144"/>
        <end position="299"/>
    </location>
</feature>
<sequence length="457" mass="49779">MEVLLIGAGQVTSRLNMTLVQHGHTISAQLPNLTPQMLNGFDARALIVVSPECSIAIDTLVYAAEKGRYILVVAGGSDAVTAWANSVNIPSYAYPPSEIDVHNLLDELRRVESGTVATDDQYRRAVLGSEMAARLQSGMAIRKIAVTSPKGGTGKTTIAVNMAVAMALCGISTYLVDADANAGALGFHLRLDRTNDTLINLLKREISAKSRVMSGIASTAALLPSFVQIDNLPSLRVLPGLTTDNLADPVFSEESGIQRIGEVIQGLYNVGPSSNGVTIMDVGINPAHPLHSAALREAESIVIVIKPEVPDLAETLRWVRSIMSEVTRFAGKDAAHEFVSTRVKICYNQVYDDTFKKAHNTLRDSMKSEGIDFDIVPNGIIPFVDPKLATDAVNSDYREHILIWRAKKERPEELRAFAEALISFTAHFVPTITEAAKRVGIIQFDEGKRKRRTWFGF</sequence>
<keyword evidence="2" id="KW-0067">ATP-binding</keyword>
<gene>
    <name evidence="4" type="ORF">QYE77_14685</name>
</gene>
<name>A0ABU3NTG0_9CHLR</name>
<dbReference type="InterPro" id="IPR050625">
    <property type="entry name" value="ParA/MinD_ATPase"/>
</dbReference>
<evidence type="ECO:0000313" key="4">
    <source>
        <dbReference type="EMBL" id="MDT8899508.1"/>
    </source>
</evidence>
<keyword evidence="4" id="KW-0614">Plasmid</keyword>